<dbReference type="AlphaFoldDB" id="A0A125NVD2"/>
<evidence type="ECO:0000313" key="1">
    <source>
        <dbReference type="EMBL" id="KWT69403.1"/>
    </source>
</evidence>
<accession>A0A125NVD2</accession>
<dbReference type="PATRIC" id="fig|121290.4.peg.2722"/>
<dbReference type="PANTHER" id="PTHR35866">
    <property type="entry name" value="PUTATIVE-RELATED"/>
    <property type="match status" value="1"/>
</dbReference>
<evidence type="ECO:0008006" key="3">
    <source>
        <dbReference type="Google" id="ProtNLM"/>
    </source>
</evidence>
<dbReference type="PANTHER" id="PTHR35866:SF1">
    <property type="entry name" value="YKGJ FAMILY CYSTEINE CLUSTER PROTEIN"/>
    <property type="match status" value="1"/>
</dbReference>
<organism evidence="1 2">
    <name type="scientific">Hyphomicrobium sulfonivorans</name>
    <dbReference type="NCBI Taxonomy" id="121290"/>
    <lineage>
        <taxon>Bacteria</taxon>
        <taxon>Pseudomonadati</taxon>
        <taxon>Pseudomonadota</taxon>
        <taxon>Alphaproteobacteria</taxon>
        <taxon>Hyphomicrobiales</taxon>
        <taxon>Hyphomicrobiaceae</taxon>
        <taxon>Hyphomicrobium</taxon>
    </lineage>
</organism>
<sequence length="122" mass="14456">MSTQYNCQKCPGYCCSYPLIPLEKRDVERLARHYDMSFDDAREAFTKEAHGRKYAMRRKKDDIYGRICRFFDTDKRSCTVYEARPGVCRSFPGEGRCGYYDFLKFERRAQDDEEFVALTNHG</sequence>
<proteinExistence type="predicted"/>
<reference evidence="1 2" key="1">
    <citation type="submission" date="2015-10" db="EMBL/GenBank/DDBJ databases">
        <title>Transcriptomic analysis of a linuron degrading triple-species bacterial consortium.</title>
        <authorList>
            <person name="Albers P."/>
        </authorList>
    </citation>
    <scope>NUCLEOTIDE SEQUENCE [LARGE SCALE GENOMIC DNA]</scope>
    <source>
        <strain evidence="1 2">WDL6</strain>
    </source>
</reference>
<gene>
    <name evidence="1" type="ORF">APY04_1486</name>
</gene>
<keyword evidence="2" id="KW-1185">Reference proteome</keyword>
<dbReference type="InterPro" id="IPR005358">
    <property type="entry name" value="Puta_zinc/iron-chelating_dom"/>
</dbReference>
<evidence type="ECO:0000313" key="2">
    <source>
        <dbReference type="Proteomes" id="UP000059074"/>
    </source>
</evidence>
<dbReference type="Proteomes" id="UP000059074">
    <property type="component" value="Unassembled WGS sequence"/>
</dbReference>
<comment type="caution">
    <text evidence="1">The sequence shown here is derived from an EMBL/GenBank/DDBJ whole genome shotgun (WGS) entry which is preliminary data.</text>
</comment>
<protein>
    <recommendedName>
        <fullName evidence="3">YkgJ family cysteine cluster protein</fullName>
    </recommendedName>
</protein>
<dbReference type="STRING" id="121290.APY04_1486"/>
<dbReference type="EMBL" id="LMTR01000045">
    <property type="protein sequence ID" value="KWT69403.1"/>
    <property type="molecule type" value="Genomic_DNA"/>
</dbReference>
<name>A0A125NVD2_HYPSL</name>
<dbReference type="Pfam" id="PF03692">
    <property type="entry name" value="CxxCxxCC"/>
    <property type="match status" value="1"/>
</dbReference>